<dbReference type="InterPro" id="IPR036950">
    <property type="entry name" value="PBP_transglycosylase"/>
</dbReference>
<evidence type="ECO:0000256" key="4">
    <source>
        <dbReference type="ARBA" id="ARBA00022475"/>
    </source>
</evidence>
<dbReference type="FunFam" id="1.10.3810.10:FF:000001">
    <property type="entry name" value="Penicillin-binding protein 1A"/>
    <property type="match status" value="1"/>
</dbReference>
<dbReference type="SUPFAM" id="SSF56601">
    <property type="entry name" value="beta-lactamase/transpeptidase-like"/>
    <property type="match status" value="1"/>
</dbReference>
<keyword evidence="18" id="KW-0812">Transmembrane</keyword>
<evidence type="ECO:0000256" key="15">
    <source>
        <dbReference type="ARBA" id="ARBA00034000"/>
    </source>
</evidence>
<evidence type="ECO:0000313" key="21">
    <source>
        <dbReference type="EMBL" id="OUM88060.1"/>
    </source>
</evidence>
<keyword evidence="9" id="KW-0378">Hydrolase</keyword>
<dbReference type="InterPro" id="IPR050396">
    <property type="entry name" value="Glycosyltr_51/Transpeptidase"/>
</dbReference>
<evidence type="ECO:0000256" key="6">
    <source>
        <dbReference type="ARBA" id="ARBA00022670"/>
    </source>
</evidence>
<dbReference type="GO" id="GO:0005886">
    <property type="term" value="C:plasma membrane"/>
    <property type="evidence" value="ECO:0007669"/>
    <property type="project" value="UniProtKB-SubCell"/>
</dbReference>
<dbReference type="InterPro" id="IPR001264">
    <property type="entry name" value="Glyco_trans_51"/>
</dbReference>
<dbReference type="GO" id="GO:0071555">
    <property type="term" value="P:cell wall organization"/>
    <property type="evidence" value="ECO:0007669"/>
    <property type="project" value="UniProtKB-KW"/>
</dbReference>
<comment type="catalytic activity">
    <reaction evidence="16">
        <text>[GlcNAc-(1-&gt;4)-Mur2Ac(oyl-L-Ala-gamma-D-Glu-L-Lys-D-Ala-D-Ala)](n)-di-trans,octa-cis-undecaprenyl diphosphate + beta-D-GlcNAc-(1-&gt;4)-Mur2Ac(oyl-L-Ala-gamma-D-Glu-L-Lys-D-Ala-D-Ala)-di-trans,octa-cis-undecaprenyl diphosphate = [GlcNAc-(1-&gt;4)-Mur2Ac(oyl-L-Ala-gamma-D-Glu-L-Lys-D-Ala-D-Ala)](n+1)-di-trans,octa-cis-undecaprenyl diphosphate + di-trans,octa-cis-undecaprenyl diphosphate + H(+)</text>
        <dbReference type="Rhea" id="RHEA:23708"/>
        <dbReference type="Rhea" id="RHEA-COMP:9602"/>
        <dbReference type="Rhea" id="RHEA-COMP:9603"/>
        <dbReference type="ChEBI" id="CHEBI:15378"/>
        <dbReference type="ChEBI" id="CHEBI:58405"/>
        <dbReference type="ChEBI" id="CHEBI:60033"/>
        <dbReference type="ChEBI" id="CHEBI:78435"/>
        <dbReference type="EC" id="2.4.99.28"/>
    </reaction>
</comment>
<gene>
    <name evidence="21" type="ORF">BAA01_13660</name>
</gene>
<evidence type="ECO:0000256" key="12">
    <source>
        <dbReference type="ARBA" id="ARBA00023136"/>
    </source>
</evidence>
<dbReference type="PANTHER" id="PTHR32282:SF11">
    <property type="entry name" value="PENICILLIN-BINDING PROTEIN 1B"/>
    <property type="match status" value="1"/>
</dbReference>
<evidence type="ECO:0000256" key="11">
    <source>
        <dbReference type="ARBA" id="ARBA00022984"/>
    </source>
</evidence>
<sequence>MEQDKEKQEPSQPAGQPFPWRRLLRTAAITFGLLVYLGLAGAVFAAGAGFGLVSALVKDQPVLGREEMINLVTNNHQTTFIYFRDGTLIGQLRTDEDRKNVTLDQVPEHLIKAFIATEDRTFFENPGIDVRGLARAVLQQLTRAPVQTGGSTITQQLIKLAVLEDPSQTYARKAKEIFLALRLTRIMSKEEILTAYLNEIYFGPSANNTHVYGVQAAAKGIFGVDVDQLNLAQAAYLAGIPQNPAAYTPFKEDGIKRGLERQKTVLNRMLEMGFITPAEYQEALAFDIASSLAKRTPKAFERYPYLTMEIEKRAAEVLLEQKGIRRDDPNYQEALNKTRQEVLRGGYRIITTIDKKIYDAMQEIAQNPKNFGPNKSYTASDGRKITNAPEQVGAVLIHNKTGAILGMVEGRGFDISQVNFATSPRQPGSAMKPLAAYAPAIEEGKLQPASAIDDTPIVLSGHIPKNDDGKYHGLMTARHALNKSYNIPALKVYNDLLGIQEGLKYVKELGVNTLTEGDYAAQTGVIGGLAYGLTVEEITNAYATFANQGNFIDAYLIERIEGPNGELIYQHKVQKKPVFREQTAYLITDMLRTVVTEGTARSQIYNKLKIKRDLAGKTGTTNRNVDLWFIGYTPEISLGVWTGYEINHRMSDANRAKKIWVLLFNRLMELDPSLSPKEATFPKPDGLVKQTVCSLSGKLPTDLCRLAGTLTTDWFERDHLPKESCDVHVKARLVFYNNENYLAQEATPADMVREGVFIKRQPYYVPPGGSADRYRPLDWKDTLPNKMDPRQDDGHPPSAPRGVVLQGATLAWQANPESDVVGYRVYRSSDGQHFVKVGAVLAGEPLQFTDSAAGMYLYRVTAVDVAGKESAWAEAGVPAVPAPPPNDGGPSSPEETTPPQ</sequence>
<evidence type="ECO:0000256" key="14">
    <source>
        <dbReference type="ARBA" id="ARBA00023316"/>
    </source>
</evidence>
<feature type="compositionally biased region" description="Basic and acidic residues" evidence="17">
    <location>
        <begin position="775"/>
        <end position="795"/>
    </location>
</feature>
<keyword evidence="13" id="KW-0511">Multifunctional enzyme</keyword>
<dbReference type="Pfam" id="PF00912">
    <property type="entry name" value="Transgly"/>
    <property type="match status" value="1"/>
</dbReference>
<name>A0A1Y3PL39_9BACI</name>
<evidence type="ECO:0000256" key="5">
    <source>
        <dbReference type="ARBA" id="ARBA00022645"/>
    </source>
</evidence>
<dbReference type="AlphaFoldDB" id="A0A1Y3PL39"/>
<dbReference type="Gene3D" id="3.40.710.10">
    <property type="entry name" value="DD-peptidase/beta-lactamase superfamily"/>
    <property type="match status" value="1"/>
</dbReference>
<comment type="catalytic activity">
    <reaction evidence="15">
        <text>Preferential cleavage: (Ac)2-L-Lys-D-Ala-|-D-Ala. Also transpeptidation of peptidyl-alanyl moieties that are N-acyl substituents of D-alanine.</text>
        <dbReference type="EC" id="3.4.16.4"/>
    </reaction>
</comment>
<keyword evidence="8" id="KW-0808">Transferase</keyword>
<comment type="subcellular location">
    <subcellularLocation>
        <location evidence="1">Cell membrane</location>
    </subcellularLocation>
</comment>
<evidence type="ECO:0000259" key="19">
    <source>
        <dbReference type="Pfam" id="PF00905"/>
    </source>
</evidence>
<feature type="domain" description="Penicillin-binding protein transpeptidase" evidence="19">
    <location>
        <begin position="393"/>
        <end position="635"/>
    </location>
</feature>
<dbReference type="InterPro" id="IPR012338">
    <property type="entry name" value="Beta-lactam/transpept-like"/>
</dbReference>
<dbReference type="Gene3D" id="1.10.3810.10">
    <property type="entry name" value="Biosynthetic peptidoglycan transglycosylase-like"/>
    <property type="match status" value="1"/>
</dbReference>
<evidence type="ECO:0000256" key="9">
    <source>
        <dbReference type="ARBA" id="ARBA00022801"/>
    </source>
</evidence>
<evidence type="ECO:0000256" key="2">
    <source>
        <dbReference type="ARBA" id="ARBA00007090"/>
    </source>
</evidence>
<dbReference type="GO" id="GO:0009002">
    <property type="term" value="F:serine-type D-Ala-D-Ala carboxypeptidase activity"/>
    <property type="evidence" value="ECO:0007669"/>
    <property type="project" value="UniProtKB-EC"/>
</dbReference>
<keyword evidence="4" id="KW-1003">Cell membrane</keyword>
<dbReference type="Pfam" id="PF00905">
    <property type="entry name" value="Transpeptidase"/>
    <property type="match status" value="1"/>
</dbReference>
<feature type="region of interest" description="Disordered" evidence="17">
    <location>
        <begin position="874"/>
        <end position="900"/>
    </location>
</feature>
<evidence type="ECO:0000256" key="13">
    <source>
        <dbReference type="ARBA" id="ARBA00023268"/>
    </source>
</evidence>
<reference evidence="22" key="1">
    <citation type="submission" date="2016-06" db="EMBL/GenBank/DDBJ databases">
        <authorList>
            <person name="Nascimento L."/>
            <person name="Pereira R.V."/>
            <person name="Martins L.F."/>
            <person name="Quaggio R.B."/>
            <person name="Silva A.M."/>
            <person name="Setubal J.C."/>
        </authorList>
    </citation>
    <scope>NUCLEOTIDE SEQUENCE [LARGE SCALE GENOMIC DNA]</scope>
</reference>
<feature type="compositionally biased region" description="Low complexity" evidence="17">
    <location>
        <begin position="888"/>
        <end position="900"/>
    </location>
</feature>
<dbReference type="GO" id="GO:0008658">
    <property type="term" value="F:penicillin binding"/>
    <property type="evidence" value="ECO:0007669"/>
    <property type="project" value="InterPro"/>
</dbReference>
<comment type="similarity">
    <text evidence="2">In the C-terminal section; belongs to the transpeptidase family.</text>
</comment>
<proteinExistence type="inferred from homology"/>
<keyword evidence="6" id="KW-0645">Protease</keyword>
<organism evidence="21 22">
    <name type="scientific">Bacillus thermozeamaize</name>
    <dbReference type="NCBI Taxonomy" id="230954"/>
    <lineage>
        <taxon>Bacteria</taxon>
        <taxon>Bacillati</taxon>
        <taxon>Bacillota</taxon>
        <taxon>Bacilli</taxon>
        <taxon>Bacillales</taxon>
        <taxon>Bacillaceae</taxon>
        <taxon>Bacillus</taxon>
    </lineage>
</organism>
<dbReference type="InterPro" id="IPR023346">
    <property type="entry name" value="Lysozyme-like_dom_sf"/>
</dbReference>
<evidence type="ECO:0000256" key="3">
    <source>
        <dbReference type="ARBA" id="ARBA00007739"/>
    </source>
</evidence>
<dbReference type="GO" id="GO:0009252">
    <property type="term" value="P:peptidoglycan biosynthetic process"/>
    <property type="evidence" value="ECO:0007669"/>
    <property type="project" value="UniProtKB-KW"/>
</dbReference>
<dbReference type="Proteomes" id="UP000196475">
    <property type="component" value="Unassembled WGS sequence"/>
</dbReference>
<accession>A0A1Y3PL39</accession>
<dbReference type="SUPFAM" id="SSF53955">
    <property type="entry name" value="Lysozyme-like"/>
    <property type="match status" value="1"/>
</dbReference>
<evidence type="ECO:0000313" key="22">
    <source>
        <dbReference type="Proteomes" id="UP000196475"/>
    </source>
</evidence>
<keyword evidence="11" id="KW-0573">Peptidoglycan synthesis</keyword>
<dbReference type="EMBL" id="LZRT01000066">
    <property type="protein sequence ID" value="OUM88060.1"/>
    <property type="molecule type" value="Genomic_DNA"/>
</dbReference>
<feature type="region of interest" description="Disordered" evidence="17">
    <location>
        <begin position="775"/>
        <end position="801"/>
    </location>
</feature>
<keyword evidence="5" id="KW-0121">Carboxypeptidase</keyword>
<evidence type="ECO:0000256" key="10">
    <source>
        <dbReference type="ARBA" id="ARBA00022960"/>
    </source>
</evidence>
<dbReference type="InterPro" id="IPR001460">
    <property type="entry name" value="PCN-bd_Tpept"/>
</dbReference>
<dbReference type="InterPro" id="IPR013783">
    <property type="entry name" value="Ig-like_fold"/>
</dbReference>
<evidence type="ECO:0000256" key="1">
    <source>
        <dbReference type="ARBA" id="ARBA00004236"/>
    </source>
</evidence>
<dbReference type="InterPro" id="IPR036116">
    <property type="entry name" value="FN3_sf"/>
</dbReference>
<evidence type="ECO:0000256" key="16">
    <source>
        <dbReference type="ARBA" id="ARBA00049902"/>
    </source>
</evidence>
<protein>
    <submittedName>
        <fullName evidence="21">Uncharacterized protein</fullName>
    </submittedName>
</protein>
<dbReference type="GO" id="GO:0008360">
    <property type="term" value="P:regulation of cell shape"/>
    <property type="evidence" value="ECO:0007669"/>
    <property type="project" value="UniProtKB-KW"/>
</dbReference>
<dbReference type="GO" id="GO:0008955">
    <property type="term" value="F:peptidoglycan glycosyltransferase activity"/>
    <property type="evidence" value="ECO:0007669"/>
    <property type="project" value="UniProtKB-EC"/>
</dbReference>
<keyword evidence="10" id="KW-0133">Cell shape</keyword>
<dbReference type="SUPFAM" id="SSF49265">
    <property type="entry name" value="Fibronectin type III"/>
    <property type="match status" value="1"/>
</dbReference>
<comment type="caution">
    <text evidence="21">The sequence shown here is derived from an EMBL/GenBank/DDBJ whole genome shotgun (WGS) entry which is preliminary data.</text>
</comment>
<dbReference type="Gene3D" id="2.60.40.10">
    <property type="entry name" value="Immunoglobulins"/>
    <property type="match status" value="1"/>
</dbReference>
<keyword evidence="18" id="KW-1133">Transmembrane helix</keyword>
<feature type="transmembrane region" description="Helical" evidence="18">
    <location>
        <begin position="31"/>
        <end position="57"/>
    </location>
</feature>
<feature type="domain" description="Glycosyl transferase family 51" evidence="20">
    <location>
        <begin position="86"/>
        <end position="269"/>
    </location>
</feature>
<keyword evidence="14" id="KW-0961">Cell wall biogenesis/degradation</keyword>
<evidence type="ECO:0000256" key="17">
    <source>
        <dbReference type="SAM" id="MobiDB-lite"/>
    </source>
</evidence>
<evidence type="ECO:0000256" key="8">
    <source>
        <dbReference type="ARBA" id="ARBA00022679"/>
    </source>
</evidence>
<comment type="similarity">
    <text evidence="3">In the N-terminal section; belongs to the glycosyltransferase 51 family.</text>
</comment>
<evidence type="ECO:0000256" key="18">
    <source>
        <dbReference type="SAM" id="Phobius"/>
    </source>
</evidence>
<dbReference type="PANTHER" id="PTHR32282">
    <property type="entry name" value="BINDING PROTEIN TRANSPEPTIDASE, PUTATIVE-RELATED"/>
    <property type="match status" value="1"/>
</dbReference>
<dbReference type="GO" id="GO:0006508">
    <property type="term" value="P:proteolysis"/>
    <property type="evidence" value="ECO:0007669"/>
    <property type="project" value="UniProtKB-KW"/>
</dbReference>
<evidence type="ECO:0000259" key="20">
    <source>
        <dbReference type="Pfam" id="PF00912"/>
    </source>
</evidence>
<dbReference type="GO" id="GO:0030288">
    <property type="term" value="C:outer membrane-bounded periplasmic space"/>
    <property type="evidence" value="ECO:0007669"/>
    <property type="project" value="TreeGrafter"/>
</dbReference>
<keyword evidence="12 18" id="KW-0472">Membrane</keyword>
<keyword evidence="7" id="KW-0328">Glycosyltransferase</keyword>
<evidence type="ECO:0000256" key="7">
    <source>
        <dbReference type="ARBA" id="ARBA00022676"/>
    </source>
</evidence>